<sequence>MKNLYTCKVSFLLKCLVLLSVTLFGDLFIANAQVIKPFTQRTSQYSPSKKIYNLKGDFTMIGNTNLTLQNYSDNGSNSNNMRYVDIDTDNNTWNSSSANLNFSTENGANPSCSNIVYAGLYWTGRASNGSSSPESFDVTKSVQTGTQSVNQTYNSITHNSNITDTDYSMSVSRQGNNNSRYTRYTFTGGTGQPTVDFEFLNSTPYIRYRVDGGSWINPTNQVVSDSGNNRTVVFDPVTIYSQSGGITLTIDRLVRDSRQNRATDEYQSTSFARVYVTGSVPTYGNITKTFNKRIISLKGPAASGYTQFTANVNDIHYPVTGDGMMYSGYVEVTDYVRNNGIGDYFVADIALVEGNGGNTGYYGGWGLVVIYENSKMKWRDVTIFDGHSYVAGNITADFEIPVSGFNTAQSGNINMKLGMMAGEGDRSISGDYFQIRNHLDSDWVTLNHGANGANNFFNSSIYTGGNTRTPNLLNNTGLDISMFDIPNANNSVIKNSQTATKFRYGTTQDTFIIFNIAMSVDAYVPEVINNVSATTINGSPAVQPYTVLPNQEIGYSIDVKNLGTEAVNNYKIVIPIPFNATYVAGSASGSVFFTPHPTPNNVYFDAALGATGSIVWDFGTLPLPVDSSTVLARLTFKLKATTDCGILNNATCSSNIALNGTTTGVGSTTGILLNSALSQGYSQNGNCVGEPIPAPLNVTINGANYVQQNCPGTNVIRHFTYCGVSSVPPSEIASNFPPGSLFYNEFPVTINSIQYTNSNPIPLTSGSTITFYAVPPGGGNSCNFPFTISKCKQIIAQDDTFSGVNGVIGNSNLGNIFNNNGNGSDTLNGSQTNTSQVNVTIVTPANPINGNPNIPSINPANGDISVPPGTPSGTYTITYQICEIGSVSNCDTAIVTITVVCPTVAQPEIACYETATFNTTTCQWDVTGTQPVQPTLACYETATFNTTTCQWDVTGTQPVQPTLACYETATFNTTTCQWDVTGT</sequence>
<dbReference type="Pfam" id="PF07675">
    <property type="entry name" value="Cleaved_Adhesin"/>
    <property type="match status" value="1"/>
</dbReference>
<evidence type="ECO:0000313" key="2">
    <source>
        <dbReference type="EMBL" id="NMH24230.1"/>
    </source>
</evidence>
<evidence type="ECO:0000313" key="3">
    <source>
        <dbReference type="Proteomes" id="UP000767947"/>
    </source>
</evidence>
<accession>A0ABX1QPX2</accession>
<dbReference type="InterPro" id="IPR011628">
    <property type="entry name" value="Cleaved_adhesin"/>
</dbReference>
<feature type="non-terminal residue" evidence="2">
    <location>
        <position position="983"/>
    </location>
</feature>
<gene>
    <name evidence="2" type="ORF">G6042_02995</name>
</gene>
<protein>
    <recommendedName>
        <fullName evidence="1">Cleaved adhesin domain-containing protein</fullName>
    </recommendedName>
</protein>
<keyword evidence="3" id="KW-1185">Reference proteome</keyword>
<dbReference type="EMBL" id="JAAMPT010000196">
    <property type="protein sequence ID" value="NMH24230.1"/>
    <property type="molecule type" value="Genomic_DNA"/>
</dbReference>
<organism evidence="2 3">
    <name type="scientific">Flavobacterium solisilvae</name>
    <dbReference type="NCBI Taxonomy" id="1852019"/>
    <lineage>
        <taxon>Bacteria</taxon>
        <taxon>Pseudomonadati</taxon>
        <taxon>Bacteroidota</taxon>
        <taxon>Flavobacteriia</taxon>
        <taxon>Flavobacteriales</taxon>
        <taxon>Flavobacteriaceae</taxon>
        <taxon>Flavobacterium</taxon>
    </lineage>
</organism>
<feature type="domain" description="Cleaved adhesin" evidence="1">
    <location>
        <begin position="68"/>
        <end position="191"/>
    </location>
</feature>
<dbReference type="InterPro" id="IPR047589">
    <property type="entry name" value="DUF11_rpt"/>
</dbReference>
<comment type="caution">
    <text evidence="2">The sequence shown here is derived from an EMBL/GenBank/DDBJ whole genome shotgun (WGS) entry which is preliminary data.</text>
</comment>
<dbReference type="Proteomes" id="UP000767947">
    <property type="component" value="Unassembled WGS sequence"/>
</dbReference>
<dbReference type="NCBIfam" id="TIGR01451">
    <property type="entry name" value="B_ant_repeat"/>
    <property type="match status" value="1"/>
</dbReference>
<proteinExistence type="predicted"/>
<name>A0ABX1QPX2_9FLAO</name>
<evidence type="ECO:0000259" key="1">
    <source>
        <dbReference type="Pfam" id="PF07675"/>
    </source>
</evidence>
<reference evidence="2 3" key="1">
    <citation type="submission" date="2020-02" db="EMBL/GenBank/DDBJ databases">
        <title>Flavobacterium sp. genome.</title>
        <authorList>
            <person name="Jung H.S."/>
            <person name="Baek J.H."/>
            <person name="Jeon C.O."/>
        </authorList>
    </citation>
    <scope>NUCLEOTIDE SEQUENCE [LARGE SCALE GENOMIC DNA]</scope>
    <source>
        <strain evidence="2 3">SE-s27</strain>
    </source>
</reference>